<feature type="domain" description="PAS" evidence="8">
    <location>
        <begin position="295"/>
        <end position="365"/>
    </location>
</feature>
<dbReference type="InterPro" id="IPR004358">
    <property type="entry name" value="Sig_transdc_His_kin-like_C"/>
</dbReference>
<dbReference type="SUPFAM" id="SSF47384">
    <property type="entry name" value="Homodimeric domain of signal transducing histidine kinase"/>
    <property type="match status" value="1"/>
</dbReference>
<name>A0A5M6IL07_9PROT</name>
<protein>
    <recommendedName>
        <fullName evidence="2">histidine kinase</fullName>
        <ecNumber evidence="2">2.7.13.3</ecNumber>
    </recommendedName>
</protein>
<dbReference type="InterPro" id="IPR036097">
    <property type="entry name" value="HisK_dim/P_sf"/>
</dbReference>
<sequence>MAVVLFVVASASWLVVTSLQESRQRSTALADGLALLVEHELNRYVHVYDAALGAVALRARMAAQANGTTADPGPGAFVLTDAHGDVLAASAGFPASIQSLADQPSFRFHAGSPGPGPHLTFDSGPLAAGMPALVVSRRVNGPGGQFAGMVAGVLRLDLLGQLLDDLPLGKNGLALIALGGGQLLACSRHPACRGGGDIGGSGLAHAFRRQATGAVDAGAGVDDLSRLFVFRHVTDLPLVIAVGQSFGEIYAQWRAHAPGRLAVVTVLFASAGTLAVGLARELARRTEAERKAVAIGEELRIVTDSSADTIQKIDWDGCPVFVSKAAERMFGLPLQELCRQDLLRFVHPDDAASVRDALARLRRGAEACQFTYRAMPPGRKEGWFEAHGSRLHDGSGAIVVIRDVTARRELEEHLRRAHRLEAVAELTAGIAHEFNNQIQVQMGSLELIGALAPEGELGELAAVLMRSVAHSARLTHRLLAFTRQQVLSPRSIDLAAFFEDAAPGLRAAAAPDCRLCLEVPRAVLAIVDPIQLGAALLNLVQNAREARPRDGLIRIIAARAGPLAGRPPVVVITVEDSGIGMSPEVLQRACEPFFSTKGQLGTGLGLAMVQGFARQSGGELSLRSDPGRGTRIELRLPGAAGAGPAEPPPAERIPDGDGRRVLLVDDSGDVLATVGAMLRHAGYTPERAGSGAAAMTLLGDGQPVAALITDYAMPDMNGADLILRARSLRPDLPTVIITAYLAEAMMEEVSRDTRILVKPFRRDQLISVLAAALRSGLDRSEKGTRP</sequence>
<proteinExistence type="predicted"/>
<organism evidence="9 10">
    <name type="scientific">Rhodovastum atsumiense</name>
    <dbReference type="NCBI Taxonomy" id="504468"/>
    <lineage>
        <taxon>Bacteria</taxon>
        <taxon>Pseudomonadati</taxon>
        <taxon>Pseudomonadota</taxon>
        <taxon>Alphaproteobacteria</taxon>
        <taxon>Acetobacterales</taxon>
        <taxon>Acetobacteraceae</taxon>
        <taxon>Rhodovastum</taxon>
    </lineage>
</organism>
<feature type="domain" description="Histidine kinase" evidence="6">
    <location>
        <begin position="429"/>
        <end position="640"/>
    </location>
</feature>
<dbReference type="CDD" id="cd00130">
    <property type="entry name" value="PAS"/>
    <property type="match status" value="1"/>
</dbReference>
<dbReference type="PROSITE" id="PS50110">
    <property type="entry name" value="RESPONSE_REGULATORY"/>
    <property type="match status" value="1"/>
</dbReference>
<dbReference type="Pfam" id="PF02518">
    <property type="entry name" value="HATPase_c"/>
    <property type="match status" value="1"/>
</dbReference>
<dbReference type="EMBL" id="VWPK01000064">
    <property type="protein sequence ID" value="KAA5608914.1"/>
    <property type="molecule type" value="Genomic_DNA"/>
</dbReference>
<evidence type="ECO:0000313" key="10">
    <source>
        <dbReference type="Proteomes" id="UP000325255"/>
    </source>
</evidence>
<feature type="domain" description="Response regulatory" evidence="7">
    <location>
        <begin position="660"/>
        <end position="773"/>
    </location>
</feature>
<feature type="region of interest" description="Disordered" evidence="5">
    <location>
        <begin position="636"/>
        <end position="656"/>
    </location>
</feature>
<dbReference type="InterPro" id="IPR000014">
    <property type="entry name" value="PAS"/>
</dbReference>
<dbReference type="Gene3D" id="3.30.565.10">
    <property type="entry name" value="Histidine kinase-like ATPase, C-terminal domain"/>
    <property type="match status" value="1"/>
</dbReference>
<dbReference type="NCBIfam" id="TIGR00229">
    <property type="entry name" value="sensory_box"/>
    <property type="match status" value="1"/>
</dbReference>
<dbReference type="CDD" id="cd00082">
    <property type="entry name" value="HisKA"/>
    <property type="match status" value="1"/>
</dbReference>
<dbReference type="OrthoDB" id="9796100at2"/>
<dbReference type="AlphaFoldDB" id="A0A5M6IL07"/>
<dbReference type="InterPro" id="IPR003594">
    <property type="entry name" value="HATPase_dom"/>
</dbReference>
<dbReference type="InterPro" id="IPR011006">
    <property type="entry name" value="CheY-like_superfamily"/>
</dbReference>
<dbReference type="EC" id="2.7.13.3" evidence="2"/>
<dbReference type="SMART" id="SM00387">
    <property type="entry name" value="HATPase_c"/>
    <property type="match status" value="1"/>
</dbReference>
<dbReference type="SUPFAM" id="SSF52172">
    <property type="entry name" value="CheY-like"/>
    <property type="match status" value="1"/>
</dbReference>
<evidence type="ECO:0000256" key="1">
    <source>
        <dbReference type="ARBA" id="ARBA00000085"/>
    </source>
</evidence>
<dbReference type="InterPro" id="IPR013655">
    <property type="entry name" value="PAS_fold_3"/>
</dbReference>
<dbReference type="InterPro" id="IPR001789">
    <property type="entry name" value="Sig_transdc_resp-reg_receiver"/>
</dbReference>
<keyword evidence="10" id="KW-1185">Reference proteome</keyword>
<dbReference type="SMART" id="SM00448">
    <property type="entry name" value="REC"/>
    <property type="match status" value="1"/>
</dbReference>
<dbReference type="PANTHER" id="PTHR43065:SF42">
    <property type="entry name" value="TWO-COMPONENT SENSOR PPRA"/>
    <property type="match status" value="1"/>
</dbReference>
<dbReference type="GO" id="GO:0000155">
    <property type="term" value="F:phosphorelay sensor kinase activity"/>
    <property type="evidence" value="ECO:0007669"/>
    <property type="project" value="InterPro"/>
</dbReference>
<dbReference type="PROSITE" id="PS50109">
    <property type="entry name" value="HIS_KIN"/>
    <property type="match status" value="1"/>
</dbReference>
<evidence type="ECO:0000256" key="4">
    <source>
        <dbReference type="PROSITE-ProRule" id="PRU00169"/>
    </source>
</evidence>
<dbReference type="InterPro" id="IPR036890">
    <property type="entry name" value="HATPase_C_sf"/>
</dbReference>
<dbReference type="Gene3D" id="1.10.287.130">
    <property type="match status" value="1"/>
</dbReference>
<dbReference type="Gene3D" id="3.30.450.20">
    <property type="entry name" value="PAS domain"/>
    <property type="match status" value="3"/>
</dbReference>
<evidence type="ECO:0000259" key="8">
    <source>
        <dbReference type="PROSITE" id="PS50112"/>
    </source>
</evidence>
<keyword evidence="3 4" id="KW-0597">Phosphoprotein</keyword>
<gene>
    <name evidence="9" type="ORF">F1189_26635</name>
</gene>
<reference evidence="9 10" key="1">
    <citation type="submission" date="2019-09" db="EMBL/GenBank/DDBJ databases">
        <title>Genome sequence of Rhodovastum atsumiense, a diverse member of the Acetobacteraceae family of non-sulfur purple photosynthetic bacteria.</title>
        <authorList>
            <person name="Meyer T."/>
            <person name="Kyndt J."/>
        </authorList>
    </citation>
    <scope>NUCLEOTIDE SEQUENCE [LARGE SCALE GENOMIC DNA]</scope>
    <source>
        <strain evidence="9 10">DSM 21279</strain>
    </source>
</reference>
<dbReference type="Pfam" id="PF08447">
    <property type="entry name" value="PAS_3"/>
    <property type="match status" value="1"/>
</dbReference>
<dbReference type="SUPFAM" id="SSF55874">
    <property type="entry name" value="ATPase domain of HSP90 chaperone/DNA topoisomerase II/histidine kinase"/>
    <property type="match status" value="1"/>
</dbReference>
<evidence type="ECO:0000259" key="6">
    <source>
        <dbReference type="PROSITE" id="PS50109"/>
    </source>
</evidence>
<evidence type="ECO:0000256" key="2">
    <source>
        <dbReference type="ARBA" id="ARBA00012438"/>
    </source>
</evidence>
<evidence type="ECO:0000259" key="7">
    <source>
        <dbReference type="PROSITE" id="PS50110"/>
    </source>
</evidence>
<dbReference type="PROSITE" id="PS50112">
    <property type="entry name" value="PAS"/>
    <property type="match status" value="1"/>
</dbReference>
<dbReference type="InterPro" id="IPR005467">
    <property type="entry name" value="His_kinase_dom"/>
</dbReference>
<accession>A0A5M6IL07</accession>
<dbReference type="PANTHER" id="PTHR43065">
    <property type="entry name" value="SENSOR HISTIDINE KINASE"/>
    <property type="match status" value="1"/>
</dbReference>
<comment type="catalytic activity">
    <reaction evidence="1">
        <text>ATP + protein L-histidine = ADP + protein N-phospho-L-histidine.</text>
        <dbReference type="EC" id="2.7.13.3"/>
    </reaction>
</comment>
<dbReference type="SMART" id="SM00091">
    <property type="entry name" value="PAS"/>
    <property type="match status" value="1"/>
</dbReference>
<dbReference type="Pfam" id="PF00072">
    <property type="entry name" value="Response_reg"/>
    <property type="match status" value="1"/>
</dbReference>
<dbReference type="PRINTS" id="PR00344">
    <property type="entry name" value="BCTRLSENSOR"/>
</dbReference>
<dbReference type="CDD" id="cd12914">
    <property type="entry name" value="PDC1_DGC_like"/>
    <property type="match status" value="1"/>
</dbReference>
<evidence type="ECO:0000256" key="5">
    <source>
        <dbReference type="SAM" id="MobiDB-lite"/>
    </source>
</evidence>
<dbReference type="Gene3D" id="3.40.50.2300">
    <property type="match status" value="1"/>
</dbReference>
<evidence type="ECO:0000256" key="3">
    <source>
        <dbReference type="ARBA" id="ARBA00022553"/>
    </source>
</evidence>
<evidence type="ECO:0000313" key="9">
    <source>
        <dbReference type="EMBL" id="KAA5608914.1"/>
    </source>
</evidence>
<dbReference type="SUPFAM" id="SSF55785">
    <property type="entry name" value="PYP-like sensor domain (PAS domain)"/>
    <property type="match status" value="1"/>
</dbReference>
<feature type="modified residue" description="4-aspartylphosphate" evidence="4">
    <location>
        <position position="710"/>
    </location>
</feature>
<dbReference type="Proteomes" id="UP000325255">
    <property type="component" value="Unassembled WGS sequence"/>
</dbReference>
<comment type="caution">
    <text evidence="9">The sequence shown here is derived from an EMBL/GenBank/DDBJ whole genome shotgun (WGS) entry which is preliminary data.</text>
</comment>
<dbReference type="InterPro" id="IPR003661">
    <property type="entry name" value="HisK_dim/P_dom"/>
</dbReference>
<dbReference type="InterPro" id="IPR035965">
    <property type="entry name" value="PAS-like_dom_sf"/>
</dbReference>